<protein>
    <submittedName>
        <fullName evidence="1">Uncharacterized protein</fullName>
    </submittedName>
</protein>
<dbReference type="Proteomes" id="UP000175968">
    <property type="component" value="Chromosome"/>
</dbReference>
<dbReference type="AlphaFoldDB" id="A0AAC9I359"/>
<organism evidence="1 2">
    <name type="scientific">Flavobacterium gilvum</name>
    <dbReference type="NCBI Taxonomy" id="1492737"/>
    <lineage>
        <taxon>Bacteria</taxon>
        <taxon>Pseudomonadati</taxon>
        <taxon>Bacteroidota</taxon>
        <taxon>Flavobacteriia</taxon>
        <taxon>Flavobacteriales</taxon>
        <taxon>Flavobacteriaceae</taxon>
        <taxon>Flavobacterium</taxon>
    </lineage>
</organism>
<evidence type="ECO:0000313" key="2">
    <source>
        <dbReference type="Proteomes" id="UP000175968"/>
    </source>
</evidence>
<sequence length="91" mass="10630">MSVTLNRSLGVQRNKLLRYKLIKELYQKSVQEHPYTPTTKILEIYIAPIYPISRTTLYEILCTSITTELKEVEAAIEKQNQLKARQTQLFS</sequence>
<reference evidence="1 2" key="1">
    <citation type="submission" date="2016-10" db="EMBL/GenBank/DDBJ databases">
        <title>Flavobacterium gilvum sp. nov., isolated from stream water.</title>
        <authorList>
            <person name="Shin S.-K."/>
            <person name="Cho Y.-J."/>
            <person name="Yi H."/>
        </authorList>
    </citation>
    <scope>NUCLEOTIDE SEQUENCE [LARGE SCALE GENOMIC DNA]</scope>
    <source>
        <strain evidence="1 2">EM1308</strain>
    </source>
</reference>
<dbReference type="KEGG" id="fgl:EM308_04010"/>
<dbReference type="EMBL" id="CP017479">
    <property type="protein sequence ID" value="AOW08730.1"/>
    <property type="molecule type" value="Genomic_DNA"/>
</dbReference>
<keyword evidence="2" id="KW-1185">Reference proteome</keyword>
<gene>
    <name evidence="1" type="ORF">EM308_04010</name>
</gene>
<accession>A0AAC9I359</accession>
<proteinExistence type="predicted"/>
<dbReference type="RefSeq" id="WP_035635949.1">
    <property type="nucleotide sequence ID" value="NZ_CP017479.1"/>
</dbReference>
<evidence type="ECO:0000313" key="1">
    <source>
        <dbReference type="EMBL" id="AOW08730.1"/>
    </source>
</evidence>
<name>A0AAC9I359_9FLAO</name>